<reference evidence="3" key="1">
    <citation type="submission" date="2021-06" db="EMBL/GenBank/DDBJ databases">
        <authorList>
            <person name="Hodson N. C."/>
            <person name="Mongue J. A."/>
            <person name="Jaron S. K."/>
        </authorList>
    </citation>
    <scope>NUCLEOTIDE SEQUENCE</scope>
</reference>
<accession>A0A8J2P9Y9</accession>
<proteinExistence type="predicted"/>
<sequence length="398" mass="44329">MWPYTADLPSIQDCVIPPCPTELYKGFWVFPMVEVQGKDGNKCVMADSCDSGPTSADEAYDFLFKNFLNHYGDNRAPFGVYAHATWFESNPSILEGYCRFVDKILKLGDVYVVSAKKGLDWIRNPVPRTGKLPKSWNDKSREYTCPITYYCEYESANQLPPGVPPSDMTSCSPCPPKYPWTDNPLGENTETKYVFWANVQSFLCCNHVSYPARKTPQSLNAAIKPGTCESNSCIIQDSGNATLYFAFPGDNTRFCTCINGKAYEMKCPSGNTWGMNAVGCHPALIYSHGNSELQEETKISSDDEPLPDQITAPKIQPVGENYEAVERRKLKLLTKLIPEIAPLPLLEPIILNIEPKSSGRKPLKFIFALITVASGLALLGCFSICTSSTLSHIYNRKR</sequence>
<dbReference type="OrthoDB" id="504708at2759"/>
<dbReference type="InterPro" id="IPR002557">
    <property type="entry name" value="Chitin-bd_dom"/>
</dbReference>
<dbReference type="AlphaFoldDB" id="A0A8J2P9Y9"/>
<dbReference type="Proteomes" id="UP000708208">
    <property type="component" value="Unassembled WGS sequence"/>
</dbReference>
<evidence type="ECO:0000256" key="1">
    <source>
        <dbReference type="SAM" id="Phobius"/>
    </source>
</evidence>
<name>A0A8J2P9Y9_9HEXA</name>
<dbReference type="InterPro" id="IPR052740">
    <property type="entry name" value="CE4"/>
</dbReference>
<organism evidence="3 4">
    <name type="scientific">Allacma fusca</name>
    <dbReference type="NCBI Taxonomy" id="39272"/>
    <lineage>
        <taxon>Eukaryota</taxon>
        <taxon>Metazoa</taxon>
        <taxon>Ecdysozoa</taxon>
        <taxon>Arthropoda</taxon>
        <taxon>Hexapoda</taxon>
        <taxon>Collembola</taxon>
        <taxon>Symphypleona</taxon>
        <taxon>Sminthuridae</taxon>
        <taxon>Allacma</taxon>
    </lineage>
</organism>
<evidence type="ECO:0000259" key="2">
    <source>
        <dbReference type="Pfam" id="PF01607"/>
    </source>
</evidence>
<evidence type="ECO:0000313" key="3">
    <source>
        <dbReference type="EMBL" id="CAG7820406.1"/>
    </source>
</evidence>
<evidence type="ECO:0000313" key="4">
    <source>
        <dbReference type="Proteomes" id="UP000708208"/>
    </source>
</evidence>
<keyword evidence="4" id="KW-1185">Reference proteome</keyword>
<dbReference type="Pfam" id="PF01607">
    <property type="entry name" value="CBM_14"/>
    <property type="match status" value="1"/>
</dbReference>
<gene>
    <name evidence="3" type="ORF">AFUS01_LOCUS30796</name>
</gene>
<dbReference type="PANTHER" id="PTHR45985">
    <property type="match status" value="1"/>
</dbReference>
<feature type="domain" description="Chitin-binding type-2" evidence="2">
    <location>
        <begin position="244"/>
        <end position="282"/>
    </location>
</feature>
<protein>
    <recommendedName>
        <fullName evidence="2">Chitin-binding type-2 domain-containing protein</fullName>
    </recommendedName>
</protein>
<keyword evidence="1" id="KW-0472">Membrane</keyword>
<feature type="transmembrane region" description="Helical" evidence="1">
    <location>
        <begin position="365"/>
        <end position="390"/>
    </location>
</feature>
<keyword evidence="1" id="KW-1133">Transmembrane helix</keyword>
<dbReference type="GO" id="GO:0008061">
    <property type="term" value="F:chitin binding"/>
    <property type="evidence" value="ECO:0007669"/>
    <property type="project" value="InterPro"/>
</dbReference>
<dbReference type="GO" id="GO:0005576">
    <property type="term" value="C:extracellular region"/>
    <property type="evidence" value="ECO:0007669"/>
    <property type="project" value="InterPro"/>
</dbReference>
<dbReference type="PANTHER" id="PTHR45985:SF3">
    <property type="entry name" value="CHITIN DEACETYLASE-LIKE 4"/>
    <property type="match status" value="1"/>
</dbReference>
<keyword evidence="1" id="KW-0812">Transmembrane</keyword>
<dbReference type="EMBL" id="CAJVCH010477420">
    <property type="protein sequence ID" value="CAG7820406.1"/>
    <property type="molecule type" value="Genomic_DNA"/>
</dbReference>
<comment type="caution">
    <text evidence="3">The sequence shown here is derived from an EMBL/GenBank/DDBJ whole genome shotgun (WGS) entry which is preliminary data.</text>
</comment>